<organism evidence="7 8">
    <name type="scientific">Dendrothele bispora (strain CBS 962.96)</name>
    <dbReference type="NCBI Taxonomy" id="1314807"/>
    <lineage>
        <taxon>Eukaryota</taxon>
        <taxon>Fungi</taxon>
        <taxon>Dikarya</taxon>
        <taxon>Basidiomycota</taxon>
        <taxon>Agaricomycotina</taxon>
        <taxon>Agaricomycetes</taxon>
        <taxon>Agaricomycetidae</taxon>
        <taxon>Agaricales</taxon>
        <taxon>Agaricales incertae sedis</taxon>
        <taxon>Dendrothele</taxon>
    </lineage>
</organism>
<dbReference type="EMBL" id="ML179068">
    <property type="protein sequence ID" value="THV03318.1"/>
    <property type="molecule type" value="Genomic_DNA"/>
</dbReference>
<protein>
    <recommendedName>
        <fullName evidence="6">DNA-directed RNA polymerase III subunit RPC6</fullName>
        <shortName evidence="6">RNA polymerase III subunit C6</shortName>
    </recommendedName>
</protein>
<evidence type="ECO:0000313" key="8">
    <source>
        <dbReference type="Proteomes" id="UP000297245"/>
    </source>
</evidence>
<keyword evidence="3 6" id="KW-0240">DNA-directed RNA polymerase</keyword>
<accession>A0A4S8MKJ2</accession>
<dbReference type="FunFam" id="1.10.10.10:FF:000116">
    <property type="entry name" value="DNA-directed RNA polymerase III subunit RPC6"/>
    <property type="match status" value="1"/>
</dbReference>
<comment type="subcellular location">
    <subcellularLocation>
        <location evidence="1 6">Nucleus</location>
    </subcellularLocation>
</comment>
<dbReference type="InterPro" id="IPR007832">
    <property type="entry name" value="RNA_pol_Rpc34"/>
</dbReference>
<evidence type="ECO:0000256" key="5">
    <source>
        <dbReference type="ARBA" id="ARBA00023242"/>
    </source>
</evidence>
<dbReference type="InterPro" id="IPR036390">
    <property type="entry name" value="WH_DNA-bd_sf"/>
</dbReference>
<keyword evidence="4 6" id="KW-0804">Transcription</keyword>
<gene>
    <name evidence="7" type="ORF">K435DRAFT_715726</name>
</gene>
<dbReference type="AlphaFoldDB" id="A0A4S8MKJ2"/>
<dbReference type="GO" id="GO:0006383">
    <property type="term" value="P:transcription by RNA polymerase III"/>
    <property type="evidence" value="ECO:0007669"/>
    <property type="project" value="UniProtKB-UniRule"/>
</dbReference>
<dbReference type="Pfam" id="PF05158">
    <property type="entry name" value="RNA_pol_Rpc34"/>
    <property type="match status" value="1"/>
</dbReference>
<evidence type="ECO:0000256" key="1">
    <source>
        <dbReference type="ARBA" id="ARBA00004123"/>
    </source>
</evidence>
<evidence type="ECO:0000256" key="2">
    <source>
        <dbReference type="ARBA" id="ARBA00011038"/>
    </source>
</evidence>
<dbReference type="Proteomes" id="UP000297245">
    <property type="component" value="Unassembled WGS sequence"/>
</dbReference>
<dbReference type="PANTHER" id="PTHR12780">
    <property type="entry name" value="RNA POLYMERASE III DNA DIRECTED , 39KD SUBUNIT-RELATED"/>
    <property type="match status" value="1"/>
</dbReference>
<dbReference type="GO" id="GO:0005737">
    <property type="term" value="C:cytoplasm"/>
    <property type="evidence" value="ECO:0007669"/>
    <property type="project" value="UniProtKB-ARBA"/>
</dbReference>
<name>A0A4S8MKJ2_DENBC</name>
<comment type="function">
    <text evidence="6">DNA-dependent RNA polymerase catalyzes the transcription of DNA into RNA using the four ribonucleoside triphosphates as substrates. Specific peripheric component of RNA polymerase III which synthesizes small RNAs, such as 5S rRNA and tRNAs.</text>
</comment>
<dbReference type="InterPro" id="IPR016049">
    <property type="entry name" value="RNA_pol_Rpc34-like"/>
</dbReference>
<evidence type="ECO:0000313" key="7">
    <source>
        <dbReference type="EMBL" id="THV03318.1"/>
    </source>
</evidence>
<evidence type="ECO:0000256" key="4">
    <source>
        <dbReference type="ARBA" id="ARBA00023163"/>
    </source>
</evidence>
<dbReference type="SUPFAM" id="SSF46785">
    <property type="entry name" value="Winged helix' DNA-binding domain"/>
    <property type="match status" value="1"/>
</dbReference>
<sequence>MSTTNKRPLNELESRLHQAALATANNELTAKQAEAIIPDNKARQKALNFLLSVGYFRPLSDKKGTVAFRAVSKSELESTKDLTEEEKLVLGHIKTSGNEGIWTKHLKTKTNLHQNVIDRCIKTLTQKKLIKRVPSVQHPTRKIYMLEGVEPSVSLTGGPWYQDNELDTEFIESLTKACFKIIRDASFPQHRRSHHAEGGAGGAGGPALYPISKSPQYPTSQQIRNALKQARLTDIELSIEHIEMLLNVLVLDGEIEKVRGNVMGFGKSFSLFLTGN</sequence>
<reference evidence="7 8" key="1">
    <citation type="journal article" date="2019" name="Nat. Ecol. Evol.">
        <title>Megaphylogeny resolves global patterns of mushroom evolution.</title>
        <authorList>
            <person name="Varga T."/>
            <person name="Krizsan K."/>
            <person name="Foldi C."/>
            <person name="Dima B."/>
            <person name="Sanchez-Garcia M."/>
            <person name="Sanchez-Ramirez S."/>
            <person name="Szollosi G.J."/>
            <person name="Szarkandi J.G."/>
            <person name="Papp V."/>
            <person name="Albert L."/>
            <person name="Andreopoulos W."/>
            <person name="Angelini C."/>
            <person name="Antonin V."/>
            <person name="Barry K.W."/>
            <person name="Bougher N.L."/>
            <person name="Buchanan P."/>
            <person name="Buyck B."/>
            <person name="Bense V."/>
            <person name="Catcheside P."/>
            <person name="Chovatia M."/>
            <person name="Cooper J."/>
            <person name="Damon W."/>
            <person name="Desjardin D."/>
            <person name="Finy P."/>
            <person name="Geml J."/>
            <person name="Haridas S."/>
            <person name="Hughes K."/>
            <person name="Justo A."/>
            <person name="Karasinski D."/>
            <person name="Kautmanova I."/>
            <person name="Kiss B."/>
            <person name="Kocsube S."/>
            <person name="Kotiranta H."/>
            <person name="LaButti K.M."/>
            <person name="Lechner B.E."/>
            <person name="Liimatainen K."/>
            <person name="Lipzen A."/>
            <person name="Lukacs Z."/>
            <person name="Mihaltcheva S."/>
            <person name="Morgado L.N."/>
            <person name="Niskanen T."/>
            <person name="Noordeloos M.E."/>
            <person name="Ohm R.A."/>
            <person name="Ortiz-Santana B."/>
            <person name="Ovrebo C."/>
            <person name="Racz N."/>
            <person name="Riley R."/>
            <person name="Savchenko A."/>
            <person name="Shiryaev A."/>
            <person name="Soop K."/>
            <person name="Spirin V."/>
            <person name="Szebenyi C."/>
            <person name="Tomsovsky M."/>
            <person name="Tulloss R.E."/>
            <person name="Uehling J."/>
            <person name="Grigoriev I.V."/>
            <person name="Vagvolgyi C."/>
            <person name="Papp T."/>
            <person name="Martin F.M."/>
            <person name="Miettinen O."/>
            <person name="Hibbett D.S."/>
            <person name="Nagy L.G."/>
        </authorList>
    </citation>
    <scope>NUCLEOTIDE SEQUENCE [LARGE SCALE GENOMIC DNA]</scope>
    <source>
        <strain evidence="7 8">CBS 962.96</strain>
    </source>
</reference>
<evidence type="ECO:0000256" key="3">
    <source>
        <dbReference type="ARBA" id="ARBA00022478"/>
    </source>
</evidence>
<dbReference type="OrthoDB" id="613763at2759"/>
<dbReference type="GO" id="GO:0005666">
    <property type="term" value="C:RNA polymerase III complex"/>
    <property type="evidence" value="ECO:0007669"/>
    <property type="project" value="UniProtKB-UniRule"/>
</dbReference>
<dbReference type="InterPro" id="IPR036388">
    <property type="entry name" value="WH-like_DNA-bd_sf"/>
</dbReference>
<dbReference type="GO" id="GO:0005654">
    <property type="term" value="C:nucleoplasm"/>
    <property type="evidence" value="ECO:0007669"/>
    <property type="project" value="UniProtKB-ARBA"/>
</dbReference>
<proteinExistence type="inferred from homology"/>
<keyword evidence="5 6" id="KW-0539">Nucleus</keyword>
<comment type="similarity">
    <text evidence="2 6">Belongs to the eukaryotic RPC34/RPC39 RNA polymerase subunit family.</text>
</comment>
<evidence type="ECO:0000256" key="6">
    <source>
        <dbReference type="PIRNR" id="PIRNR028763"/>
    </source>
</evidence>
<dbReference type="Gene3D" id="1.10.10.10">
    <property type="entry name" value="Winged helix-like DNA-binding domain superfamily/Winged helix DNA-binding domain"/>
    <property type="match status" value="1"/>
</dbReference>
<dbReference type="PIRSF" id="PIRSF028763">
    <property type="entry name" value="RNA_pol_Rpc34"/>
    <property type="match status" value="1"/>
</dbReference>
<keyword evidence="8" id="KW-1185">Reference proteome</keyword>